<dbReference type="AlphaFoldDB" id="A0A1I0LX53"/>
<gene>
    <name evidence="2" type="ORF">SAMN04487850_0024</name>
</gene>
<dbReference type="PANTHER" id="PTHR43546">
    <property type="entry name" value="UPF0173 METAL-DEPENDENT HYDROLASE MJ1163-RELATED"/>
    <property type="match status" value="1"/>
</dbReference>
<reference evidence="2 3" key="1">
    <citation type="submission" date="2016-10" db="EMBL/GenBank/DDBJ databases">
        <authorList>
            <person name="de Groot N.N."/>
        </authorList>
    </citation>
    <scope>NUCLEOTIDE SEQUENCE [LARGE SCALE GENOMIC DNA]</scope>
    <source>
        <strain evidence="2 3">TC2-24</strain>
    </source>
</reference>
<dbReference type="CDD" id="cd00158">
    <property type="entry name" value="RHOD"/>
    <property type="match status" value="1"/>
</dbReference>
<evidence type="ECO:0000259" key="1">
    <source>
        <dbReference type="PROSITE" id="PS50206"/>
    </source>
</evidence>
<dbReference type="EMBL" id="FOIQ01000001">
    <property type="protein sequence ID" value="SEV79971.1"/>
    <property type="molecule type" value="Genomic_DNA"/>
</dbReference>
<dbReference type="PROSITE" id="PS50206">
    <property type="entry name" value="RHODANESE_3"/>
    <property type="match status" value="1"/>
</dbReference>
<dbReference type="RefSeq" id="WP_255397390.1">
    <property type="nucleotide sequence ID" value="NZ_FOIQ01000001.1"/>
</dbReference>
<dbReference type="SMART" id="SM00450">
    <property type="entry name" value="RHOD"/>
    <property type="match status" value="1"/>
</dbReference>
<name>A0A1I0LX53_9BACT</name>
<keyword evidence="3" id="KW-1185">Reference proteome</keyword>
<dbReference type="Pfam" id="PF00581">
    <property type="entry name" value="Rhodanese"/>
    <property type="match status" value="1"/>
</dbReference>
<dbReference type="Pfam" id="PF13483">
    <property type="entry name" value="Lactamase_B_3"/>
    <property type="match status" value="1"/>
</dbReference>
<dbReference type="SUPFAM" id="SSF52821">
    <property type="entry name" value="Rhodanese/Cell cycle control phosphatase"/>
    <property type="match status" value="1"/>
</dbReference>
<dbReference type="InterPro" id="IPR050114">
    <property type="entry name" value="UPF0173_UPF0282_UlaG_hydrolase"/>
</dbReference>
<protein>
    <submittedName>
        <fullName evidence="2">L-ascorbate metabolism protein UlaG, beta-lactamase superfamily</fullName>
    </submittedName>
</protein>
<dbReference type="SUPFAM" id="SSF56281">
    <property type="entry name" value="Metallo-hydrolase/oxidoreductase"/>
    <property type="match status" value="1"/>
</dbReference>
<dbReference type="InterPro" id="IPR001763">
    <property type="entry name" value="Rhodanese-like_dom"/>
</dbReference>
<dbReference type="PROSITE" id="PS51257">
    <property type="entry name" value="PROKAR_LIPOPROTEIN"/>
    <property type="match status" value="1"/>
</dbReference>
<dbReference type="InterPro" id="IPR036873">
    <property type="entry name" value="Rhodanese-like_dom_sf"/>
</dbReference>
<dbReference type="PANTHER" id="PTHR43546:SF3">
    <property type="entry name" value="UPF0173 METAL-DEPENDENT HYDROLASE MJ1163"/>
    <property type="match status" value="1"/>
</dbReference>
<dbReference type="Gene3D" id="3.40.250.10">
    <property type="entry name" value="Rhodanese-like domain"/>
    <property type="match status" value="1"/>
</dbReference>
<organism evidence="2 3">
    <name type="scientific">Prevotella aff. ruminicola Tc2-24</name>
    <dbReference type="NCBI Taxonomy" id="81582"/>
    <lineage>
        <taxon>Bacteria</taxon>
        <taxon>Pseudomonadati</taxon>
        <taxon>Bacteroidota</taxon>
        <taxon>Bacteroidia</taxon>
        <taxon>Bacteroidales</taxon>
        <taxon>Prevotellaceae</taxon>
        <taxon>Prevotella</taxon>
    </lineage>
</organism>
<sequence length="356" mass="39615">MKKIVTCLLTVLGLTTACGQENFENADVKAFAELMENTRVVVLDVRTPAEFTEGHIEGALNIDQGEDHFIEKIKAILPADKTIAIYCRSGRRSANAAGRLAAAGYKCVNLKGGIIAWKEAGMAVTTDVYEVDVFKTKGGKDIKFHALMHSCIRIEYDGKEIEIDPCSKLGGRVVDYTMMPKADYIFVTHEHADHYDASTIRLLSAEQTQLIMNRRCADMYGSDGQHQPKVMVNGDKLQIADDVTVEAVPAYNTTEGHLQFHPKGRDNGYILTLDGLRVYIAGDTEDIPEMETIKDIDIAFLPCNQPYTMTPEQLVRAAKVIKPKVLFPYHYGQTDVTTIPSQLQGEGIDVRIRHYE</sequence>
<evidence type="ECO:0000313" key="2">
    <source>
        <dbReference type="EMBL" id="SEV79971.1"/>
    </source>
</evidence>
<feature type="domain" description="Rhodanese" evidence="1">
    <location>
        <begin position="36"/>
        <end position="126"/>
    </location>
</feature>
<accession>A0A1I0LX53</accession>
<dbReference type="Proteomes" id="UP000199373">
    <property type="component" value="Unassembled WGS sequence"/>
</dbReference>
<proteinExistence type="predicted"/>
<evidence type="ECO:0000313" key="3">
    <source>
        <dbReference type="Proteomes" id="UP000199373"/>
    </source>
</evidence>
<dbReference type="Gene3D" id="3.60.15.10">
    <property type="entry name" value="Ribonuclease Z/Hydroxyacylglutathione hydrolase-like"/>
    <property type="match status" value="1"/>
</dbReference>
<dbReference type="InterPro" id="IPR036866">
    <property type="entry name" value="RibonucZ/Hydroxyglut_hydro"/>
</dbReference>